<gene>
    <name evidence="1" type="ORF">GCM10010307_54150</name>
</gene>
<accession>A0ABN3RA34</accession>
<proteinExistence type="predicted"/>
<evidence type="ECO:0000313" key="1">
    <source>
        <dbReference type="EMBL" id="GAA2647575.1"/>
    </source>
</evidence>
<comment type="caution">
    <text evidence="1">The sequence shown here is derived from an EMBL/GenBank/DDBJ whole genome shotgun (WGS) entry which is preliminary data.</text>
</comment>
<sequence length="57" mass="6409">MKDWVIRRAAQACFGAWAARTSSSAQIRCGEKALRITPTPVTLLRMMIREADTATLW</sequence>
<keyword evidence="2" id="KW-1185">Reference proteome</keyword>
<reference evidence="1 2" key="1">
    <citation type="journal article" date="2019" name="Int. J. Syst. Evol. Microbiol.">
        <title>The Global Catalogue of Microorganisms (GCM) 10K type strain sequencing project: providing services to taxonomists for standard genome sequencing and annotation.</title>
        <authorList>
            <consortium name="The Broad Institute Genomics Platform"/>
            <consortium name="The Broad Institute Genome Sequencing Center for Infectious Disease"/>
            <person name="Wu L."/>
            <person name="Ma J."/>
        </authorList>
    </citation>
    <scope>NUCLEOTIDE SEQUENCE [LARGE SCALE GENOMIC DNA]</scope>
    <source>
        <strain evidence="1 2">JCM 4524</strain>
    </source>
</reference>
<dbReference type="Proteomes" id="UP001500151">
    <property type="component" value="Unassembled WGS sequence"/>
</dbReference>
<protein>
    <submittedName>
        <fullName evidence="1">Uncharacterized protein</fullName>
    </submittedName>
</protein>
<dbReference type="EMBL" id="BAAASJ010000072">
    <property type="protein sequence ID" value="GAA2647575.1"/>
    <property type="molecule type" value="Genomic_DNA"/>
</dbReference>
<organism evidence="1 2">
    <name type="scientific">Streptomyces vastus</name>
    <dbReference type="NCBI Taxonomy" id="285451"/>
    <lineage>
        <taxon>Bacteria</taxon>
        <taxon>Bacillati</taxon>
        <taxon>Actinomycetota</taxon>
        <taxon>Actinomycetes</taxon>
        <taxon>Kitasatosporales</taxon>
        <taxon>Streptomycetaceae</taxon>
        <taxon>Streptomyces</taxon>
    </lineage>
</organism>
<name>A0ABN3RA34_9ACTN</name>
<evidence type="ECO:0000313" key="2">
    <source>
        <dbReference type="Proteomes" id="UP001500151"/>
    </source>
</evidence>